<dbReference type="GO" id="GO:0003700">
    <property type="term" value="F:DNA-binding transcription factor activity"/>
    <property type="evidence" value="ECO:0007669"/>
    <property type="project" value="InterPro"/>
</dbReference>
<dbReference type="SUPFAM" id="SSF46785">
    <property type="entry name" value="Winged helix' DNA-binding domain"/>
    <property type="match status" value="1"/>
</dbReference>
<accession>A0A1C4GR89</accession>
<dbReference type="PANTHER" id="PTHR42756:SF1">
    <property type="entry name" value="TRANSCRIPTIONAL REPRESSOR OF EMRAB OPERON"/>
    <property type="match status" value="1"/>
</dbReference>
<dbReference type="Gene3D" id="1.10.10.10">
    <property type="entry name" value="Winged helix-like DNA-binding domain superfamily/Winged helix DNA-binding domain"/>
    <property type="match status" value="1"/>
</dbReference>
<evidence type="ECO:0000313" key="6">
    <source>
        <dbReference type="Proteomes" id="UP000243661"/>
    </source>
</evidence>
<name>A0A1C4GR89_9GAMM</name>
<dbReference type="PANTHER" id="PTHR42756">
    <property type="entry name" value="TRANSCRIPTIONAL REGULATOR, MARR"/>
    <property type="match status" value="1"/>
</dbReference>
<dbReference type="SMART" id="SM00347">
    <property type="entry name" value="HTH_MARR"/>
    <property type="match status" value="1"/>
</dbReference>
<evidence type="ECO:0000256" key="1">
    <source>
        <dbReference type="ARBA" id="ARBA00023015"/>
    </source>
</evidence>
<evidence type="ECO:0000256" key="2">
    <source>
        <dbReference type="ARBA" id="ARBA00023125"/>
    </source>
</evidence>
<keyword evidence="3" id="KW-0804">Transcription</keyword>
<dbReference type="PROSITE" id="PS50995">
    <property type="entry name" value="HTH_MARR_2"/>
    <property type="match status" value="1"/>
</dbReference>
<dbReference type="InterPro" id="IPR036388">
    <property type="entry name" value="WH-like_DNA-bd_sf"/>
</dbReference>
<dbReference type="InterPro" id="IPR000835">
    <property type="entry name" value="HTH_MarR-typ"/>
</dbReference>
<protein>
    <submittedName>
        <fullName evidence="5">DNA-binding transcriptional regulator, MarR family</fullName>
    </submittedName>
</protein>
<dbReference type="RefSeq" id="WP_244878540.1">
    <property type="nucleotide sequence ID" value="NZ_FMBK01000001.1"/>
</dbReference>
<dbReference type="InterPro" id="IPR036390">
    <property type="entry name" value="WH_DNA-bd_sf"/>
</dbReference>
<organism evidence="5 6">
    <name type="scientific">Acinetobacter albensis</name>
    <dbReference type="NCBI Taxonomy" id="1673609"/>
    <lineage>
        <taxon>Bacteria</taxon>
        <taxon>Pseudomonadati</taxon>
        <taxon>Pseudomonadota</taxon>
        <taxon>Gammaproteobacteria</taxon>
        <taxon>Moraxellales</taxon>
        <taxon>Moraxellaceae</taxon>
        <taxon>Acinetobacter</taxon>
    </lineage>
</organism>
<dbReference type="Pfam" id="PF01047">
    <property type="entry name" value="MarR"/>
    <property type="match status" value="1"/>
</dbReference>
<sequence length="140" mass="16122">MDLKSYNLEDQIGYLLRKAYQRHLVIFQQQIGDSQLTAVQFSVLYTVNLFEKCSQKELVEHTAIDQATIRGIVERLIKRDLLSQYQDQQDKRKVKISITHEGRKVLADTLENAKSISEKTLEPLNPAEALALLHTLKKIT</sequence>
<dbReference type="Proteomes" id="UP000243661">
    <property type="component" value="Unassembled WGS sequence"/>
</dbReference>
<feature type="domain" description="HTH marR-type" evidence="4">
    <location>
        <begin position="9"/>
        <end position="140"/>
    </location>
</feature>
<dbReference type="EMBL" id="FMBK01000001">
    <property type="protein sequence ID" value="SCC70699.1"/>
    <property type="molecule type" value="Genomic_DNA"/>
</dbReference>
<dbReference type="PRINTS" id="PR00598">
    <property type="entry name" value="HTHMARR"/>
</dbReference>
<reference evidence="5 6" key="1">
    <citation type="submission" date="2016-08" db="EMBL/GenBank/DDBJ databases">
        <authorList>
            <person name="Seilhamer J.J."/>
        </authorList>
    </citation>
    <scope>NUCLEOTIDE SEQUENCE [LARGE SCALE GENOMIC DNA]</scope>
    <source>
        <strain evidence="5 6">ANC 4874</strain>
    </source>
</reference>
<proteinExistence type="predicted"/>
<evidence type="ECO:0000259" key="4">
    <source>
        <dbReference type="PROSITE" id="PS50995"/>
    </source>
</evidence>
<evidence type="ECO:0000256" key="3">
    <source>
        <dbReference type="ARBA" id="ARBA00023163"/>
    </source>
</evidence>
<dbReference type="InterPro" id="IPR023187">
    <property type="entry name" value="Tscrpt_reg_MarR-type_CS"/>
</dbReference>
<dbReference type="AlphaFoldDB" id="A0A1C4GR89"/>
<gene>
    <name evidence="5" type="ORF">GA0116959_10131</name>
</gene>
<evidence type="ECO:0000313" key="5">
    <source>
        <dbReference type="EMBL" id="SCC70699.1"/>
    </source>
</evidence>
<dbReference type="GO" id="GO:0003677">
    <property type="term" value="F:DNA binding"/>
    <property type="evidence" value="ECO:0007669"/>
    <property type="project" value="UniProtKB-KW"/>
</dbReference>
<keyword evidence="2 5" id="KW-0238">DNA-binding</keyword>
<keyword evidence="1" id="KW-0805">Transcription regulation</keyword>
<dbReference type="PROSITE" id="PS01117">
    <property type="entry name" value="HTH_MARR_1"/>
    <property type="match status" value="1"/>
</dbReference>